<name>A0A7K0H1N0_PARDI</name>
<feature type="non-terminal residue" evidence="1">
    <location>
        <position position="75"/>
    </location>
</feature>
<evidence type="ECO:0000313" key="2">
    <source>
        <dbReference type="Proteomes" id="UP000461276"/>
    </source>
</evidence>
<sequence>MAEQFNYSSVLSPYIKRMLEIRKSMGIVDSRVRWILKEFDDFANSIGLQEPHITEEFVKRWHKSRISDKEITIYG</sequence>
<gene>
    <name evidence="1" type="ORF">GKD67_23080</name>
</gene>
<organism evidence="1 2">
    <name type="scientific">Parabacteroides distasonis</name>
    <dbReference type="NCBI Taxonomy" id="823"/>
    <lineage>
        <taxon>Bacteria</taxon>
        <taxon>Pseudomonadati</taxon>
        <taxon>Bacteroidota</taxon>
        <taxon>Bacteroidia</taxon>
        <taxon>Bacteroidales</taxon>
        <taxon>Tannerellaceae</taxon>
        <taxon>Parabacteroides</taxon>
    </lineage>
</organism>
<protein>
    <submittedName>
        <fullName evidence="1">Integrase</fullName>
    </submittedName>
</protein>
<reference evidence="1 2" key="1">
    <citation type="journal article" date="2019" name="Nat. Med.">
        <title>A library of human gut bacterial isolates paired with longitudinal multiomics data enables mechanistic microbiome research.</title>
        <authorList>
            <person name="Poyet M."/>
            <person name="Groussin M."/>
            <person name="Gibbons S.M."/>
            <person name="Avila-Pacheco J."/>
            <person name="Jiang X."/>
            <person name="Kearney S.M."/>
            <person name="Perrotta A.R."/>
            <person name="Berdy B."/>
            <person name="Zhao S."/>
            <person name="Lieberman T.D."/>
            <person name="Swanson P.K."/>
            <person name="Smith M."/>
            <person name="Roesemann S."/>
            <person name="Alexander J.E."/>
            <person name="Rich S.A."/>
            <person name="Livny J."/>
            <person name="Vlamakis H."/>
            <person name="Clish C."/>
            <person name="Bullock K."/>
            <person name="Deik A."/>
            <person name="Scott J."/>
            <person name="Pierce K.A."/>
            <person name="Xavier R.J."/>
            <person name="Alm E.J."/>
        </authorList>
    </citation>
    <scope>NUCLEOTIDE SEQUENCE [LARGE SCALE GENOMIC DNA]</scope>
    <source>
        <strain evidence="1 2">BIOML-A9</strain>
    </source>
</reference>
<proteinExistence type="predicted"/>
<dbReference type="EMBL" id="WKMY01000059">
    <property type="protein sequence ID" value="MRY96058.1"/>
    <property type="molecule type" value="Genomic_DNA"/>
</dbReference>
<comment type="caution">
    <text evidence="1">The sequence shown here is derived from an EMBL/GenBank/DDBJ whole genome shotgun (WGS) entry which is preliminary data.</text>
</comment>
<evidence type="ECO:0000313" key="1">
    <source>
        <dbReference type="EMBL" id="MRY96058.1"/>
    </source>
</evidence>
<dbReference type="AlphaFoldDB" id="A0A7K0H1N0"/>
<dbReference type="Proteomes" id="UP000461276">
    <property type="component" value="Unassembled WGS sequence"/>
</dbReference>
<accession>A0A7K0H1N0</accession>